<dbReference type="InterPro" id="IPR051043">
    <property type="entry name" value="Sulfatase_Mod_Factor_Kinase"/>
</dbReference>
<keyword evidence="4" id="KW-1185">Reference proteome</keyword>
<proteinExistence type="predicted"/>
<dbReference type="InterPro" id="IPR042095">
    <property type="entry name" value="SUMF_sf"/>
</dbReference>
<dbReference type="Pfam" id="PF03781">
    <property type="entry name" value="FGE-sulfatase"/>
    <property type="match status" value="1"/>
</dbReference>
<reference evidence="3 4" key="1">
    <citation type="submission" date="2016-12" db="EMBL/GenBank/DDBJ databases">
        <title>Study of bacterial adaptation to deep sea.</title>
        <authorList>
            <person name="Song J."/>
            <person name="Yoshizawa S."/>
            <person name="Kogure K."/>
        </authorList>
    </citation>
    <scope>NUCLEOTIDE SEQUENCE [LARGE SCALE GENOMIC DNA]</scope>
    <source>
        <strain evidence="3 4">SAORIC-165</strain>
    </source>
</reference>
<evidence type="ECO:0000256" key="1">
    <source>
        <dbReference type="SAM" id="SignalP"/>
    </source>
</evidence>
<organism evidence="3 4">
    <name type="scientific">Rubritalea profundi</name>
    <dbReference type="NCBI Taxonomy" id="1658618"/>
    <lineage>
        <taxon>Bacteria</taxon>
        <taxon>Pseudomonadati</taxon>
        <taxon>Verrucomicrobiota</taxon>
        <taxon>Verrucomicrobiia</taxon>
        <taxon>Verrucomicrobiales</taxon>
        <taxon>Rubritaleaceae</taxon>
        <taxon>Rubritalea</taxon>
    </lineage>
</organism>
<dbReference type="AlphaFoldDB" id="A0A2S7U4P0"/>
<dbReference type="EMBL" id="MQWA01000001">
    <property type="protein sequence ID" value="PQJ29292.1"/>
    <property type="molecule type" value="Genomic_DNA"/>
</dbReference>
<dbReference type="SUPFAM" id="SSF56436">
    <property type="entry name" value="C-type lectin-like"/>
    <property type="match status" value="1"/>
</dbReference>
<dbReference type="Gene3D" id="3.90.1580.10">
    <property type="entry name" value="paralog of FGE (formylglycine-generating enzyme)"/>
    <property type="match status" value="1"/>
</dbReference>
<keyword evidence="1" id="KW-0732">Signal</keyword>
<dbReference type="PANTHER" id="PTHR23150">
    <property type="entry name" value="SULFATASE MODIFYING FACTOR 1, 2"/>
    <property type="match status" value="1"/>
</dbReference>
<dbReference type="PANTHER" id="PTHR23150:SF19">
    <property type="entry name" value="FORMYLGLYCINE-GENERATING ENZYME"/>
    <property type="match status" value="1"/>
</dbReference>
<sequence>MKLTRILLVSLLSLLTLSLGWGASESITAVPMVEIPAGSYIPLYTTDKTPRKVDAFRIDTLPVTKRQFCAFVIANPKWQRSNLPRIFADKTYLQDWLTDTDPGADLESPVTHVSWFAARAYATHLGKRLPTVDEWEFIARADETRANATADDSYTQTILGWYAAPNKSPIPQANTFPKNFYGVQALHGLIWEWNEDFNNSMVTGESRGDSGIERNLFCAGGAVSSTDVRNYAAFMRYAFRSSLKGNFSTINLGFRCASSPTPLTDSKP</sequence>
<dbReference type="InterPro" id="IPR005532">
    <property type="entry name" value="SUMF_dom"/>
</dbReference>
<dbReference type="InterPro" id="IPR016187">
    <property type="entry name" value="CTDL_fold"/>
</dbReference>
<evidence type="ECO:0000313" key="3">
    <source>
        <dbReference type="EMBL" id="PQJ29292.1"/>
    </source>
</evidence>
<dbReference type="GO" id="GO:0120147">
    <property type="term" value="F:formylglycine-generating oxidase activity"/>
    <property type="evidence" value="ECO:0007669"/>
    <property type="project" value="TreeGrafter"/>
</dbReference>
<accession>A0A2S7U4P0</accession>
<name>A0A2S7U4P0_9BACT</name>
<feature type="domain" description="Sulfatase-modifying factor enzyme-like" evidence="2">
    <location>
        <begin position="32"/>
        <end position="257"/>
    </location>
</feature>
<dbReference type="Proteomes" id="UP000239907">
    <property type="component" value="Unassembled WGS sequence"/>
</dbReference>
<evidence type="ECO:0000259" key="2">
    <source>
        <dbReference type="Pfam" id="PF03781"/>
    </source>
</evidence>
<gene>
    <name evidence="3" type="ORF">BSZ32_12850</name>
</gene>
<protein>
    <recommendedName>
        <fullName evidence="2">Sulfatase-modifying factor enzyme-like domain-containing protein</fullName>
    </recommendedName>
</protein>
<feature type="signal peptide" evidence="1">
    <location>
        <begin position="1"/>
        <end position="23"/>
    </location>
</feature>
<feature type="chain" id="PRO_5015654111" description="Sulfatase-modifying factor enzyme-like domain-containing protein" evidence="1">
    <location>
        <begin position="24"/>
        <end position="268"/>
    </location>
</feature>
<evidence type="ECO:0000313" key="4">
    <source>
        <dbReference type="Proteomes" id="UP000239907"/>
    </source>
</evidence>
<dbReference type="RefSeq" id="WP_206018836.1">
    <property type="nucleotide sequence ID" value="NZ_MQWA01000001.1"/>
</dbReference>
<comment type="caution">
    <text evidence="3">The sequence shown here is derived from an EMBL/GenBank/DDBJ whole genome shotgun (WGS) entry which is preliminary data.</text>
</comment>